<dbReference type="STRING" id="756499.Desde_3183"/>
<gene>
    <name evidence="1" type="ordered locus">Desde_3183</name>
</gene>
<reference evidence="1 2" key="2">
    <citation type="journal article" date="2015" name="J. Bacteriol.">
        <title>Genomic, proteomic, and biochemical analysis of the organohalide respiratory pathway in Desulfitobacterium dehalogenans.</title>
        <authorList>
            <person name="Kruse T."/>
            <person name="van de Pas B.A."/>
            <person name="Atteia A."/>
            <person name="Krab K."/>
            <person name="Hagen W.R."/>
            <person name="Goodwin L."/>
            <person name="Chain P."/>
            <person name="Boeren S."/>
            <person name="Maphosa F."/>
            <person name="Schraa G."/>
            <person name="de Vos W.M."/>
            <person name="van der Oost J."/>
            <person name="Smidt H."/>
            <person name="Stams A.J."/>
        </authorList>
    </citation>
    <scope>NUCLEOTIDE SEQUENCE [LARGE SCALE GENOMIC DNA]</scope>
    <source>
        <strain evidence="2">ATCC 51507 / DSM 9161 / JW/IU-DC1</strain>
    </source>
</reference>
<dbReference type="OrthoDB" id="9788327at2"/>
<dbReference type="RefSeq" id="WP_014794954.1">
    <property type="nucleotide sequence ID" value="NC_018017.1"/>
</dbReference>
<dbReference type="AlphaFoldDB" id="I4ABY9"/>
<evidence type="ECO:0000313" key="2">
    <source>
        <dbReference type="Proteomes" id="UP000006053"/>
    </source>
</evidence>
<organism evidence="1 2">
    <name type="scientific">Desulfitobacterium dehalogenans (strain ATCC 51507 / DSM 9161 / JW/IU-DC1)</name>
    <dbReference type="NCBI Taxonomy" id="756499"/>
    <lineage>
        <taxon>Bacteria</taxon>
        <taxon>Bacillati</taxon>
        <taxon>Bacillota</taxon>
        <taxon>Clostridia</taxon>
        <taxon>Eubacteriales</taxon>
        <taxon>Desulfitobacteriaceae</taxon>
        <taxon>Desulfitobacterium</taxon>
    </lineage>
</organism>
<dbReference type="Proteomes" id="UP000006053">
    <property type="component" value="Chromosome"/>
</dbReference>
<evidence type="ECO:0000313" key="1">
    <source>
        <dbReference type="EMBL" id="AFM01474.1"/>
    </source>
</evidence>
<keyword evidence="2" id="KW-1185">Reference proteome</keyword>
<sequence>MRQYSDWATVSEYLYSGISKKISFFKNYPENVTPDQLKLLKEAIDVYNEKCIAGVNYLKKEYQDLIDTLATNQEYAENLPEDELEPEA</sequence>
<dbReference type="KEGG" id="ddh:Desde_3183"/>
<accession>I4ABY9</accession>
<dbReference type="EMBL" id="CP003348">
    <property type="protein sequence ID" value="AFM01474.1"/>
    <property type="molecule type" value="Genomic_DNA"/>
</dbReference>
<reference evidence="2" key="1">
    <citation type="submission" date="2012-06" db="EMBL/GenBank/DDBJ databases">
        <title>Complete sequence of Desulfitobacterium dehalogenans ATCC 51507.</title>
        <authorList>
            <person name="Lucas S."/>
            <person name="Han J."/>
            <person name="Lapidus A."/>
            <person name="Cheng J.-F."/>
            <person name="Goodwin L."/>
            <person name="Pitluck S."/>
            <person name="Peters L."/>
            <person name="Ovchinnikova G."/>
            <person name="Teshima H."/>
            <person name="Detter J.C."/>
            <person name="Han C."/>
            <person name="Tapia R."/>
            <person name="Land M."/>
            <person name="Hauser L."/>
            <person name="Kyrpides N."/>
            <person name="Ivanova N."/>
            <person name="Pagani I."/>
            <person name="Kruse T."/>
            <person name="de Vos W.M."/>
            <person name="Smidt H."/>
            <person name="Woyke T."/>
        </authorList>
    </citation>
    <scope>NUCLEOTIDE SEQUENCE [LARGE SCALE GENOMIC DNA]</scope>
    <source>
        <strain evidence="2">ATCC 51507 / DSM 9161 / JW/IU-DC1</strain>
    </source>
</reference>
<name>I4ABY9_DESDJ</name>
<protein>
    <submittedName>
        <fullName evidence="1">Uncharacterized protein</fullName>
    </submittedName>
</protein>
<proteinExistence type="predicted"/>
<dbReference type="HOGENOM" id="CLU_2464020_0_0_9"/>